<gene>
    <name evidence="7" type="primary">rnr</name>
    <name evidence="9" type="ORF">TTHT_1848</name>
</gene>
<evidence type="ECO:0000256" key="7">
    <source>
        <dbReference type="HAMAP-Rule" id="MF_01895"/>
    </source>
</evidence>
<dbReference type="AlphaFoldDB" id="A0A7R6PYQ8"/>
<reference evidence="9 10" key="1">
    <citation type="journal article" date="2012" name="Extremophiles">
        <title>Thermotomaculum hydrothermale gen. nov., sp. nov., a novel heterotrophic thermophile within the phylum Acidobacteria from a deep-sea hydrothermal vent chimney in the Southern Okinawa Trough.</title>
        <authorList>
            <person name="Izumi H."/>
            <person name="Nunoura T."/>
            <person name="Miyazaki M."/>
            <person name="Mino S."/>
            <person name="Toki T."/>
            <person name="Takai K."/>
            <person name="Sako Y."/>
            <person name="Sawabe T."/>
            <person name="Nakagawa S."/>
        </authorList>
    </citation>
    <scope>NUCLEOTIDE SEQUENCE [LARGE SCALE GENOMIC DNA]</scope>
    <source>
        <strain evidence="9 10">AC55</strain>
    </source>
</reference>
<evidence type="ECO:0000256" key="6">
    <source>
        <dbReference type="ARBA" id="ARBA00022884"/>
    </source>
</evidence>
<evidence type="ECO:0000256" key="1">
    <source>
        <dbReference type="ARBA" id="ARBA00001849"/>
    </source>
</evidence>
<evidence type="ECO:0000256" key="2">
    <source>
        <dbReference type="ARBA" id="ARBA00022490"/>
    </source>
</evidence>
<feature type="domain" description="S1 motif" evidence="8">
    <location>
        <begin position="586"/>
        <end position="671"/>
    </location>
</feature>
<dbReference type="RefSeq" id="WP_201327612.1">
    <property type="nucleotide sequence ID" value="NZ_AP017470.1"/>
</dbReference>
<dbReference type="HAMAP" id="MF_01895">
    <property type="entry name" value="RNase_R"/>
    <property type="match status" value="1"/>
</dbReference>
<dbReference type="SMART" id="SM00955">
    <property type="entry name" value="RNB"/>
    <property type="match status" value="1"/>
</dbReference>
<dbReference type="InterPro" id="IPR001900">
    <property type="entry name" value="RNase_II/R"/>
</dbReference>
<evidence type="ECO:0000256" key="5">
    <source>
        <dbReference type="ARBA" id="ARBA00022839"/>
    </source>
</evidence>
<dbReference type="EMBL" id="AP017470">
    <property type="protein sequence ID" value="BBB33305.1"/>
    <property type="molecule type" value="Genomic_DNA"/>
</dbReference>
<dbReference type="PROSITE" id="PS01175">
    <property type="entry name" value="RIBONUCLEASE_II"/>
    <property type="match status" value="1"/>
</dbReference>
<keyword evidence="3 7" id="KW-0540">Nuclease</keyword>
<protein>
    <recommendedName>
        <fullName evidence="7">Ribonuclease R</fullName>
        <shortName evidence="7">RNase R</shortName>
        <ecNumber evidence="7">3.1.13.1</ecNumber>
    </recommendedName>
</protein>
<comment type="catalytic activity">
    <reaction evidence="1 7">
        <text>Exonucleolytic cleavage in the 3'- to 5'-direction to yield nucleoside 5'-phosphates.</text>
        <dbReference type="EC" id="3.1.13.1"/>
    </reaction>
</comment>
<dbReference type="GO" id="GO:0005829">
    <property type="term" value="C:cytosol"/>
    <property type="evidence" value="ECO:0007669"/>
    <property type="project" value="TreeGrafter"/>
</dbReference>
<dbReference type="Pfam" id="PF00773">
    <property type="entry name" value="RNB"/>
    <property type="match status" value="1"/>
</dbReference>
<keyword evidence="4 7" id="KW-0378">Hydrolase</keyword>
<dbReference type="GO" id="GO:0003723">
    <property type="term" value="F:RNA binding"/>
    <property type="evidence" value="ECO:0007669"/>
    <property type="project" value="UniProtKB-UniRule"/>
</dbReference>
<evidence type="ECO:0000313" key="9">
    <source>
        <dbReference type="EMBL" id="BBB33305.1"/>
    </source>
</evidence>
<dbReference type="KEGG" id="thyd:TTHT_1848"/>
<evidence type="ECO:0000313" key="10">
    <source>
        <dbReference type="Proteomes" id="UP000595564"/>
    </source>
</evidence>
<comment type="function">
    <text evidence="7">3'-5' exoribonuclease that releases 5'-nucleoside monophosphates and is involved in maturation of structured RNAs.</text>
</comment>
<dbReference type="InterPro" id="IPR022966">
    <property type="entry name" value="RNase_II/R_CS"/>
</dbReference>
<dbReference type="Gene3D" id="2.40.50.140">
    <property type="entry name" value="Nucleic acid-binding proteins"/>
    <property type="match status" value="1"/>
</dbReference>
<dbReference type="NCBIfam" id="TIGR00358">
    <property type="entry name" value="3_prime_RNase"/>
    <property type="match status" value="1"/>
</dbReference>
<keyword evidence="2 7" id="KW-0963">Cytoplasm</keyword>
<dbReference type="CDD" id="cd00164">
    <property type="entry name" value="S1_like"/>
    <property type="match status" value="1"/>
</dbReference>
<dbReference type="PANTHER" id="PTHR23355:SF9">
    <property type="entry name" value="DIS3-LIKE EXONUCLEASE 2"/>
    <property type="match status" value="1"/>
</dbReference>
<evidence type="ECO:0000256" key="4">
    <source>
        <dbReference type="ARBA" id="ARBA00022801"/>
    </source>
</evidence>
<dbReference type="PROSITE" id="PS50126">
    <property type="entry name" value="S1"/>
    <property type="match status" value="1"/>
</dbReference>
<dbReference type="InterPro" id="IPR011805">
    <property type="entry name" value="RNase_R"/>
</dbReference>
<dbReference type="EC" id="3.1.13.1" evidence="7"/>
<dbReference type="InterPro" id="IPR050180">
    <property type="entry name" value="RNR_Ribonuclease"/>
</dbReference>
<dbReference type="InterPro" id="IPR004476">
    <property type="entry name" value="RNase_II/RNase_R"/>
</dbReference>
<organism evidence="9 10">
    <name type="scientific">Thermotomaculum hydrothermale</name>
    <dbReference type="NCBI Taxonomy" id="981385"/>
    <lineage>
        <taxon>Bacteria</taxon>
        <taxon>Pseudomonadati</taxon>
        <taxon>Acidobacteriota</taxon>
        <taxon>Holophagae</taxon>
        <taxon>Thermotomaculales</taxon>
        <taxon>Thermotomaculaceae</taxon>
        <taxon>Thermotomaculum</taxon>
    </lineage>
</organism>
<dbReference type="GO" id="GO:0008859">
    <property type="term" value="F:exoribonuclease II activity"/>
    <property type="evidence" value="ECO:0007669"/>
    <property type="project" value="UniProtKB-UniRule"/>
</dbReference>
<proteinExistence type="inferred from homology"/>
<keyword evidence="10" id="KW-1185">Reference proteome</keyword>
<dbReference type="Proteomes" id="UP000595564">
    <property type="component" value="Chromosome"/>
</dbReference>
<dbReference type="SUPFAM" id="SSF50249">
    <property type="entry name" value="Nucleic acid-binding proteins"/>
    <property type="match status" value="2"/>
</dbReference>
<keyword evidence="6 7" id="KW-0694">RNA-binding</keyword>
<dbReference type="GO" id="GO:0006402">
    <property type="term" value="P:mRNA catabolic process"/>
    <property type="evidence" value="ECO:0007669"/>
    <property type="project" value="TreeGrafter"/>
</dbReference>
<keyword evidence="5 7" id="KW-0269">Exonuclease</keyword>
<comment type="subcellular location">
    <subcellularLocation>
        <location evidence="7">Cytoplasm</location>
    </subcellularLocation>
</comment>
<evidence type="ECO:0000259" key="8">
    <source>
        <dbReference type="PROSITE" id="PS50126"/>
    </source>
</evidence>
<sequence length="675" mass="77946">MQLIKREILNFLKKQKNPIGIKRIRKHLNLPRGEMSYLRDVLKSLIREGVIVKTENNCYRLSNEYQTTSQKQVCHEYEKLYEGKIYAGRKGNLIFKIRGSKKVLRVIPPKNLSTILMDSDKVMLLKLKNRDAGIVATVTDRAFYRRLGRVKNGRVKIRFKRIYVKGRVKSPVIEYITGKKAEVIREFSDNAKGAYDLNMYLHSIKQFFPPEVMEEARHLTLEDSFFSKRLDLRNDLVFTIDGEDAKDFDDAVSLKETKKGYVLGVHIADVSHFVEKGSCLDSEAMIRGVTTYMPGKVVPMLPEKLSNDLCSLKPYEDRFTLSCIITLDKKGNVISYYLTKSVIKSKARLTYEKLNEYFHGKSEFPYPEVKGLKETIDKMHILSKKLRQKRLRKGALFLNVEKPYVKVSKKGELVDLKPQVQQDAEKLIEEFMLLANECVANFLIKRNLPGIFRIHPAPDDEKLADLFVLFESAGYKTYDKTLPELINSINDRNLHYITLRYLTRAEYSARPGLHFGLNKLEYLHFTSPIRRYPDLVVHRIVKAAIEKTGLPYKKSELEWIAKLVSTLERDAFFAELDTAEYFILKDIEKKGVRECDAIVSGFSEHTLFAELDGFYVDGMIPLSDLKGYYTLDPTGHFLINENGKKITIGMKLKVKIVEIDPILRKLKLNVLKPVL</sequence>
<evidence type="ECO:0000256" key="3">
    <source>
        <dbReference type="ARBA" id="ARBA00022722"/>
    </source>
</evidence>
<dbReference type="PANTHER" id="PTHR23355">
    <property type="entry name" value="RIBONUCLEASE"/>
    <property type="match status" value="1"/>
</dbReference>
<comment type="similarity">
    <text evidence="7">Belongs to the RNR ribonuclease family. RNase R subfamily.</text>
</comment>
<name>A0A7R6PYQ8_9BACT</name>
<accession>A0A7R6PYQ8</accession>
<dbReference type="InterPro" id="IPR012340">
    <property type="entry name" value="NA-bd_OB-fold"/>
</dbReference>
<dbReference type="InterPro" id="IPR003029">
    <property type="entry name" value="S1_domain"/>
</dbReference>